<name>A0A1T4K6D1_9BACT</name>
<organism evidence="3 4">
    <name type="scientific">Trichlorobacter thiogenes</name>
    <dbReference type="NCBI Taxonomy" id="115783"/>
    <lineage>
        <taxon>Bacteria</taxon>
        <taxon>Pseudomonadati</taxon>
        <taxon>Thermodesulfobacteriota</taxon>
        <taxon>Desulfuromonadia</taxon>
        <taxon>Geobacterales</taxon>
        <taxon>Geobacteraceae</taxon>
        <taxon>Trichlorobacter</taxon>
    </lineage>
</organism>
<evidence type="ECO:0000313" key="3">
    <source>
        <dbReference type="EMBL" id="SJZ38018.1"/>
    </source>
</evidence>
<feature type="domain" description="Protein-glutamine gamma-glutamyltransferase-like C-terminal" evidence="2">
    <location>
        <begin position="464"/>
        <end position="533"/>
    </location>
</feature>
<feature type="transmembrane region" description="Helical" evidence="1">
    <location>
        <begin position="158"/>
        <end position="191"/>
    </location>
</feature>
<evidence type="ECO:0000313" key="4">
    <source>
        <dbReference type="Proteomes" id="UP000190102"/>
    </source>
</evidence>
<feature type="transmembrane region" description="Helical" evidence="1">
    <location>
        <begin position="264"/>
        <end position="283"/>
    </location>
</feature>
<feature type="transmembrane region" description="Helical" evidence="1">
    <location>
        <begin position="64"/>
        <end position="81"/>
    </location>
</feature>
<keyword evidence="4" id="KW-1185">Reference proteome</keyword>
<keyword evidence="1" id="KW-0472">Membrane</keyword>
<dbReference type="STRING" id="115783.SAMN02745119_00347"/>
<reference evidence="4" key="1">
    <citation type="submission" date="2017-02" db="EMBL/GenBank/DDBJ databases">
        <authorList>
            <person name="Varghese N."/>
            <person name="Submissions S."/>
        </authorList>
    </citation>
    <scope>NUCLEOTIDE SEQUENCE [LARGE SCALE GENOMIC DNA]</scope>
    <source>
        <strain evidence="4">ATCC BAA-34</strain>
    </source>
</reference>
<dbReference type="Pfam" id="PF13559">
    <property type="entry name" value="DUF4129"/>
    <property type="match status" value="1"/>
</dbReference>
<dbReference type="RefSeq" id="WP_078788642.1">
    <property type="nucleotide sequence ID" value="NZ_FUWR01000001.1"/>
</dbReference>
<accession>A0A1T4K6D1</accession>
<feature type="transmembrane region" description="Helical" evidence="1">
    <location>
        <begin position="384"/>
        <end position="405"/>
    </location>
</feature>
<gene>
    <name evidence="3" type="ORF">SAMN02745119_00347</name>
</gene>
<feature type="transmembrane region" description="Helical" evidence="1">
    <location>
        <begin position="34"/>
        <end position="52"/>
    </location>
</feature>
<dbReference type="AlphaFoldDB" id="A0A1T4K6D1"/>
<evidence type="ECO:0000256" key="1">
    <source>
        <dbReference type="SAM" id="Phobius"/>
    </source>
</evidence>
<sequence length="546" mass="61423">MILRPKSLEKGIGAVELLEQATALLRQTPLDTLASYYLGTLPFMLVLLWFWADMSRSADADLRLAGGALALSILFIWMKVWQSRFSGRLLMQLGGAAELPSLTGSVMVQGGLQPWGFIILPLAGLITLPFGWCYAFFQNITVLGGPDWRTVQRKARRLALLWPGQNHLLLALLSLVFLVLFANIAVGVYFLPRLLKSLFGIETIFTRSNQMLLNSTFWAAIAVITQLCLDPLIKACYVLRCHYGESLSSGADLRAQIQTVSGRATLLVLLLSFSLLTCVSLPAHAASPVVEPQQQLQQRAAQLDRAVEQVIKDPRFAWRLPREHHQLEKRELPGFMQSIITWVQDTAGTVGSWIGDVIKWLYKKLPKPSFSGAKPNWGGNFSDIALLLMYVLLALLLCFGAIFAWRRLRRTPKPEAELPMHTLQVTPDLHDESVIASELTEERWLALARELLEKGELRLGLRALYLATLAALADAKLVSIARCKTNHDYERELLRFSHAMPRLSEAFSLNLRIFEAAWYGMHLPDDETVRSYLDNHRRITSDVRTQ</sequence>
<dbReference type="OrthoDB" id="185465at2"/>
<dbReference type="InterPro" id="IPR025403">
    <property type="entry name" value="TgpA-like_C"/>
</dbReference>
<feature type="transmembrane region" description="Helical" evidence="1">
    <location>
        <begin position="115"/>
        <end position="137"/>
    </location>
</feature>
<protein>
    <recommendedName>
        <fullName evidence="2">Protein-glutamine gamma-glutamyltransferase-like C-terminal domain-containing protein</fullName>
    </recommendedName>
</protein>
<dbReference type="Proteomes" id="UP000190102">
    <property type="component" value="Unassembled WGS sequence"/>
</dbReference>
<evidence type="ECO:0000259" key="2">
    <source>
        <dbReference type="Pfam" id="PF13559"/>
    </source>
</evidence>
<proteinExistence type="predicted"/>
<keyword evidence="1" id="KW-1133">Transmembrane helix</keyword>
<dbReference type="EMBL" id="FUWR01000001">
    <property type="protein sequence ID" value="SJZ38018.1"/>
    <property type="molecule type" value="Genomic_DNA"/>
</dbReference>
<keyword evidence="1" id="KW-0812">Transmembrane</keyword>